<evidence type="ECO:0000313" key="2">
    <source>
        <dbReference type="EMBL" id="MFC5522607.1"/>
    </source>
</evidence>
<keyword evidence="1" id="KW-0472">Membrane</keyword>
<feature type="transmembrane region" description="Helical" evidence="1">
    <location>
        <begin position="132"/>
        <end position="151"/>
    </location>
</feature>
<dbReference type="EMBL" id="JBHSMX010000052">
    <property type="protein sequence ID" value="MFC5522607.1"/>
    <property type="molecule type" value="Genomic_DNA"/>
</dbReference>
<evidence type="ECO:0000256" key="1">
    <source>
        <dbReference type="SAM" id="Phobius"/>
    </source>
</evidence>
<keyword evidence="1" id="KW-1133">Transmembrane helix</keyword>
<feature type="transmembrane region" description="Helical" evidence="1">
    <location>
        <begin position="92"/>
        <end position="111"/>
    </location>
</feature>
<organism evidence="2 3">
    <name type="scientific">Polaromonas jejuensis</name>
    <dbReference type="NCBI Taxonomy" id="457502"/>
    <lineage>
        <taxon>Bacteria</taxon>
        <taxon>Pseudomonadati</taxon>
        <taxon>Pseudomonadota</taxon>
        <taxon>Betaproteobacteria</taxon>
        <taxon>Burkholderiales</taxon>
        <taxon>Comamonadaceae</taxon>
        <taxon>Polaromonas</taxon>
    </lineage>
</organism>
<dbReference type="RefSeq" id="WP_068836109.1">
    <property type="nucleotide sequence ID" value="NZ_JBHSMX010000052.1"/>
</dbReference>
<dbReference type="Proteomes" id="UP001596084">
    <property type="component" value="Unassembled WGS sequence"/>
</dbReference>
<accession>A0ABW0QEL5</accession>
<gene>
    <name evidence="2" type="ORF">ACFPP7_17085</name>
</gene>
<evidence type="ECO:0000313" key="3">
    <source>
        <dbReference type="Proteomes" id="UP001596084"/>
    </source>
</evidence>
<keyword evidence="1" id="KW-0812">Transmembrane</keyword>
<keyword evidence="3" id="KW-1185">Reference proteome</keyword>
<name>A0ABW0QEL5_9BURK</name>
<comment type="caution">
    <text evidence="2">The sequence shown here is derived from an EMBL/GenBank/DDBJ whole genome shotgun (WGS) entry which is preliminary data.</text>
</comment>
<proteinExistence type="predicted"/>
<evidence type="ECO:0008006" key="4">
    <source>
        <dbReference type="Google" id="ProtNLM"/>
    </source>
</evidence>
<protein>
    <recommendedName>
        <fullName evidence="4">Zinc-ribbon domain-containing protein</fullName>
    </recommendedName>
</protein>
<sequence>MKQAMNEVKRFCGQCGAAARPQARFCGECGFDMAAMPQAAVQIMASEAPPSYPESGEAAGGSLGLGKAWMIYLGAALLCMGSLRMASGTVTGWVTVLIYLASSLVMTRYVMRNLIEFHPVHNTVGNVFSAKIWMFLLWPFHMLVLLFKLTVNRLL</sequence>
<reference evidence="3" key="1">
    <citation type="journal article" date="2019" name="Int. J. Syst. Evol. Microbiol.">
        <title>The Global Catalogue of Microorganisms (GCM) 10K type strain sequencing project: providing services to taxonomists for standard genome sequencing and annotation.</title>
        <authorList>
            <consortium name="The Broad Institute Genomics Platform"/>
            <consortium name="The Broad Institute Genome Sequencing Center for Infectious Disease"/>
            <person name="Wu L."/>
            <person name="Ma J."/>
        </authorList>
    </citation>
    <scope>NUCLEOTIDE SEQUENCE [LARGE SCALE GENOMIC DNA]</scope>
    <source>
        <strain evidence="3">CGMCC 4.7277</strain>
    </source>
</reference>